<keyword evidence="7" id="KW-1185">Reference proteome</keyword>
<sequence>MRCTLEGARRRLTYMKASTIVATLTLLLLTASSTTGDEVLPVEHQCQVRLFTQSTIGIFIMKLPGGVTCRNTQPVADFSECRGYCPSRDTFNTIVNDFESTCKCCASKVTRDVQIQLSCDNGTPTMHTFRQPVSCECKTCNLESKDAGWEVPGAVPEKKRK</sequence>
<evidence type="ECO:0000256" key="2">
    <source>
        <dbReference type="ARBA" id="ARBA00022525"/>
    </source>
</evidence>
<reference evidence="8" key="1">
    <citation type="submission" date="2025-08" db="UniProtKB">
        <authorList>
            <consortium name="RefSeq"/>
        </authorList>
    </citation>
    <scope>IDENTIFICATION</scope>
</reference>
<feature type="chain" id="PRO_5045979159" evidence="5">
    <location>
        <begin position="37"/>
        <end position="161"/>
    </location>
</feature>
<dbReference type="SMART" id="SM00041">
    <property type="entry name" value="CT"/>
    <property type="match status" value="1"/>
</dbReference>
<evidence type="ECO:0000256" key="3">
    <source>
        <dbReference type="ARBA" id="ARBA00023157"/>
    </source>
</evidence>
<comment type="caution">
    <text evidence="4">Lacks conserved residue(s) required for the propagation of feature annotation.</text>
</comment>
<evidence type="ECO:0000256" key="1">
    <source>
        <dbReference type="ARBA" id="ARBA00004613"/>
    </source>
</evidence>
<dbReference type="GeneID" id="106805634"/>
<dbReference type="RefSeq" id="XP_014662802.1">
    <property type="nucleotide sequence ID" value="XM_014807316.1"/>
</dbReference>
<organism evidence="7 8">
    <name type="scientific">Priapulus caudatus</name>
    <name type="common">Priapulid worm</name>
    <dbReference type="NCBI Taxonomy" id="37621"/>
    <lineage>
        <taxon>Eukaryota</taxon>
        <taxon>Metazoa</taxon>
        <taxon>Ecdysozoa</taxon>
        <taxon>Scalidophora</taxon>
        <taxon>Priapulida</taxon>
        <taxon>Priapulimorpha</taxon>
        <taxon>Priapulimorphida</taxon>
        <taxon>Priapulidae</taxon>
        <taxon>Priapulus</taxon>
    </lineage>
</organism>
<dbReference type="SUPFAM" id="SSF57501">
    <property type="entry name" value="Cystine-knot cytokines"/>
    <property type="match status" value="1"/>
</dbReference>
<dbReference type="InterPro" id="IPR006207">
    <property type="entry name" value="Cys_knot_C"/>
</dbReference>
<evidence type="ECO:0000256" key="4">
    <source>
        <dbReference type="PROSITE-ProRule" id="PRU00039"/>
    </source>
</evidence>
<protein>
    <submittedName>
        <fullName evidence="8">Uncharacterized protein LOC106805634 isoform X1</fullName>
    </submittedName>
</protein>
<feature type="disulfide bond" evidence="4">
    <location>
        <begin position="81"/>
        <end position="135"/>
    </location>
</feature>
<dbReference type="Pfam" id="PF00007">
    <property type="entry name" value="Cys_knot"/>
    <property type="match status" value="1"/>
</dbReference>
<keyword evidence="2" id="KW-0964">Secreted</keyword>
<dbReference type="InterPro" id="IPR029034">
    <property type="entry name" value="Cystine-knot_cytokine"/>
</dbReference>
<accession>A0ABM1DS81</accession>
<gene>
    <name evidence="8" type="primary">LOC106805634</name>
</gene>
<feature type="domain" description="CTCK" evidence="6">
    <location>
        <begin position="69"/>
        <end position="141"/>
    </location>
</feature>
<dbReference type="Gene3D" id="2.10.90.10">
    <property type="entry name" value="Cystine-knot cytokines"/>
    <property type="match status" value="1"/>
</dbReference>
<evidence type="ECO:0000256" key="5">
    <source>
        <dbReference type="SAM" id="SignalP"/>
    </source>
</evidence>
<evidence type="ECO:0000313" key="8">
    <source>
        <dbReference type="RefSeq" id="XP_014662802.1"/>
    </source>
</evidence>
<name>A0ABM1DS81_PRICU</name>
<dbReference type="Proteomes" id="UP000695022">
    <property type="component" value="Unplaced"/>
</dbReference>
<comment type="subcellular location">
    <subcellularLocation>
        <location evidence="1">Secreted</location>
    </subcellularLocation>
</comment>
<evidence type="ECO:0000313" key="7">
    <source>
        <dbReference type="Proteomes" id="UP000695022"/>
    </source>
</evidence>
<dbReference type="InterPro" id="IPR006208">
    <property type="entry name" value="Glyco_hormone_CN"/>
</dbReference>
<keyword evidence="5" id="KW-0732">Signal</keyword>
<feature type="disulfide bond" evidence="4">
    <location>
        <begin position="85"/>
        <end position="137"/>
    </location>
</feature>
<dbReference type="PROSITE" id="PS01185">
    <property type="entry name" value="CTCK_1"/>
    <property type="match status" value="1"/>
</dbReference>
<keyword evidence="3 4" id="KW-1015">Disulfide bond</keyword>
<proteinExistence type="predicted"/>
<evidence type="ECO:0000259" key="6">
    <source>
        <dbReference type="PROSITE" id="PS01225"/>
    </source>
</evidence>
<feature type="signal peptide" evidence="5">
    <location>
        <begin position="1"/>
        <end position="36"/>
    </location>
</feature>
<dbReference type="PROSITE" id="PS01225">
    <property type="entry name" value="CTCK_2"/>
    <property type="match status" value="1"/>
</dbReference>